<keyword evidence="3" id="KW-0067">ATP-binding</keyword>
<dbReference type="SUPFAM" id="SSF52540">
    <property type="entry name" value="P-loop containing nucleoside triphosphate hydrolases"/>
    <property type="match status" value="1"/>
</dbReference>
<comment type="caution">
    <text evidence="5">The sequence shown here is derived from an EMBL/GenBank/DDBJ whole genome shotgun (WGS) entry which is preliminary data.</text>
</comment>
<dbReference type="AlphaFoldDB" id="X1SKZ3"/>
<dbReference type="Gene3D" id="3.40.50.300">
    <property type="entry name" value="P-loop containing nucleotide triphosphate hydrolases"/>
    <property type="match status" value="1"/>
</dbReference>
<keyword evidence="2" id="KW-0547">Nucleotide-binding</keyword>
<dbReference type="InterPro" id="IPR003439">
    <property type="entry name" value="ABC_transporter-like_ATP-bd"/>
</dbReference>
<keyword evidence="1" id="KW-0813">Transport</keyword>
<dbReference type="InterPro" id="IPR027417">
    <property type="entry name" value="P-loop_NTPase"/>
</dbReference>
<feature type="domain" description="ABC transporter" evidence="4">
    <location>
        <begin position="4"/>
        <end position="116"/>
    </location>
</feature>
<proteinExistence type="predicted"/>
<organism evidence="5">
    <name type="scientific">marine sediment metagenome</name>
    <dbReference type="NCBI Taxonomy" id="412755"/>
    <lineage>
        <taxon>unclassified sequences</taxon>
        <taxon>metagenomes</taxon>
        <taxon>ecological metagenomes</taxon>
    </lineage>
</organism>
<dbReference type="PANTHER" id="PTHR43776">
    <property type="entry name" value="TRANSPORT ATP-BINDING PROTEIN"/>
    <property type="match status" value="1"/>
</dbReference>
<sequence>RAVDGVDLNIKYGETLGLVGESGSGKSTIAYTVVGMYRPTSGQIRFKGKNIGMEASKRSFSSKKEIQIVFQDPGSSLNPRQTIEQILALPFRIHTQMPKRQFREKMVELLEKVELSPDYLYKYFTQYHHNPFISGY</sequence>
<dbReference type="InterPro" id="IPR050319">
    <property type="entry name" value="ABC_transp_ATP-bind"/>
</dbReference>
<accession>X1SKZ3</accession>
<protein>
    <recommendedName>
        <fullName evidence="4">ABC transporter domain-containing protein</fullName>
    </recommendedName>
</protein>
<evidence type="ECO:0000256" key="1">
    <source>
        <dbReference type="ARBA" id="ARBA00022448"/>
    </source>
</evidence>
<gene>
    <name evidence="5" type="ORF">S12H4_20521</name>
</gene>
<evidence type="ECO:0000313" key="5">
    <source>
        <dbReference type="EMBL" id="GAI76010.1"/>
    </source>
</evidence>
<dbReference type="GO" id="GO:0005524">
    <property type="term" value="F:ATP binding"/>
    <property type="evidence" value="ECO:0007669"/>
    <property type="project" value="UniProtKB-KW"/>
</dbReference>
<dbReference type="EMBL" id="BARW01010416">
    <property type="protein sequence ID" value="GAI76010.1"/>
    <property type="molecule type" value="Genomic_DNA"/>
</dbReference>
<reference evidence="5" key="1">
    <citation type="journal article" date="2014" name="Front. Microbiol.">
        <title>High frequency of phylogenetically diverse reductive dehalogenase-homologous genes in deep subseafloor sedimentary metagenomes.</title>
        <authorList>
            <person name="Kawai M."/>
            <person name="Futagami T."/>
            <person name="Toyoda A."/>
            <person name="Takaki Y."/>
            <person name="Nishi S."/>
            <person name="Hori S."/>
            <person name="Arai W."/>
            <person name="Tsubouchi T."/>
            <person name="Morono Y."/>
            <person name="Uchiyama I."/>
            <person name="Ito T."/>
            <person name="Fujiyama A."/>
            <person name="Inagaki F."/>
            <person name="Takami H."/>
        </authorList>
    </citation>
    <scope>NUCLEOTIDE SEQUENCE</scope>
    <source>
        <strain evidence="5">Expedition CK06-06</strain>
    </source>
</reference>
<evidence type="ECO:0000259" key="4">
    <source>
        <dbReference type="Pfam" id="PF00005"/>
    </source>
</evidence>
<dbReference type="GO" id="GO:0016887">
    <property type="term" value="F:ATP hydrolysis activity"/>
    <property type="evidence" value="ECO:0007669"/>
    <property type="project" value="InterPro"/>
</dbReference>
<name>X1SKZ3_9ZZZZ</name>
<evidence type="ECO:0000256" key="2">
    <source>
        <dbReference type="ARBA" id="ARBA00022741"/>
    </source>
</evidence>
<evidence type="ECO:0000256" key="3">
    <source>
        <dbReference type="ARBA" id="ARBA00022840"/>
    </source>
</evidence>
<feature type="non-terminal residue" evidence="5">
    <location>
        <position position="1"/>
    </location>
</feature>
<dbReference type="Pfam" id="PF00005">
    <property type="entry name" value="ABC_tran"/>
    <property type="match status" value="1"/>
</dbReference>